<keyword evidence="9" id="KW-1185">Reference proteome</keyword>
<keyword evidence="2" id="KW-0238">DNA-binding</keyword>
<dbReference type="InterPro" id="IPR025827">
    <property type="entry name" value="Zn_ribbon_recom_dom"/>
</dbReference>
<feature type="coiled-coil region" evidence="5">
    <location>
        <begin position="402"/>
        <end position="466"/>
    </location>
</feature>
<dbReference type="Pfam" id="PF00239">
    <property type="entry name" value="Resolvase"/>
    <property type="match status" value="1"/>
</dbReference>
<dbReference type="Gene3D" id="3.40.50.1390">
    <property type="entry name" value="Resolvase, N-terminal catalytic domain"/>
    <property type="match status" value="1"/>
</dbReference>
<dbReference type="InterPro" id="IPR011109">
    <property type="entry name" value="DNA_bind_recombinase_dom"/>
</dbReference>
<evidence type="ECO:0000256" key="5">
    <source>
        <dbReference type="SAM" id="Coils"/>
    </source>
</evidence>
<evidence type="ECO:0000313" key="9">
    <source>
        <dbReference type="Proteomes" id="UP001589776"/>
    </source>
</evidence>
<dbReference type="SMART" id="SM00857">
    <property type="entry name" value="Resolvase"/>
    <property type="match status" value="1"/>
</dbReference>
<organism evidence="8 9">
    <name type="scientific">Paenibacillus chartarius</name>
    <dbReference type="NCBI Taxonomy" id="747481"/>
    <lineage>
        <taxon>Bacteria</taxon>
        <taxon>Bacillati</taxon>
        <taxon>Bacillota</taxon>
        <taxon>Bacilli</taxon>
        <taxon>Bacillales</taxon>
        <taxon>Paenibacillaceae</taxon>
        <taxon>Paenibacillus</taxon>
    </lineage>
</organism>
<evidence type="ECO:0000313" key="8">
    <source>
        <dbReference type="EMBL" id="MFC0212441.1"/>
    </source>
</evidence>
<evidence type="ECO:0000259" key="6">
    <source>
        <dbReference type="PROSITE" id="PS51736"/>
    </source>
</evidence>
<name>A0ABV6DIG9_9BACL</name>
<accession>A0ABV6DIG9</accession>
<dbReference type="PANTHER" id="PTHR30461:SF23">
    <property type="entry name" value="DNA RECOMBINASE-RELATED"/>
    <property type="match status" value="1"/>
</dbReference>
<dbReference type="PROSITE" id="PS51737">
    <property type="entry name" value="RECOMBINASE_DNA_BIND"/>
    <property type="match status" value="1"/>
</dbReference>
<dbReference type="SUPFAM" id="SSF53041">
    <property type="entry name" value="Resolvase-like"/>
    <property type="match status" value="1"/>
</dbReference>
<dbReference type="RefSeq" id="WP_377469606.1">
    <property type="nucleotide sequence ID" value="NZ_JBHLWN010000031.1"/>
</dbReference>
<dbReference type="PROSITE" id="PS00397">
    <property type="entry name" value="RECOMBINASES_1"/>
    <property type="match status" value="1"/>
</dbReference>
<comment type="caution">
    <text evidence="8">The sequence shown here is derived from an EMBL/GenBank/DDBJ whole genome shotgun (WGS) entry which is preliminary data.</text>
</comment>
<dbReference type="Pfam" id="PF13408">
    <property type="entry name" value="Zn_ribbon_recom"/>
    <property type="match status" value="1"/>
</dbReference>
<proteinExistence type="predicted"/>
<dbReference type="InterPro" id="IPR050639">
    <property type="entry name" value="SSR_resolvase"/>
</dbReference>
<gene>
    <name evidence="8" type="ORF">ACFFK0_08200</name>
</gene>
<evidence type="ECO:0000256" key="4">
    <source>
        <dbReference type="PROSITE-ProRule" id="PRU10137"/>
    </source>
</evidence>
<protein>
    <submittedName>
        <fullName evidence="8">Recombinase family protein</fullName>
    </submittedName>
</protein>
<evidence type="ECO:0000256" key="1">
    <source>
        <dbReference type="ARBA" id="ARBA00022908"/>
    </source>
</evidence>
<dbReference type="Proteomes" id="UP001589776">
    <property type="component" value="Unassembled WGS sequence"/>
</dbReference>
<dbReference type="InterPro" id="IPR036162">
    <property type="entry name" value="Resolvase-like_N_sf"/>
</dbReference>
<dbReference type="CDD" id="cd00338">
    <property type="entry name" value="Ser_Recombinase"/>
    <property type="match status" value="1"/>
</dbReference>
<dbReference type="InterPro" id="IPR006119">
    <property type="entry name" value="Resolv_N"/>
</dbReference>
<dbReference type="Pfam" id="PF07508">
    <property type="entry name" value="Recombinase"/>
    <property type="match status" value="1"/>
</dbReference>
<dbReference type="InterPro" id="IPR038109">
    <property type="entry name" value="DNA_bind_recomb_sf"/>
</dbReference>
<dbReference type="EMBL" id="JBHLWN010000031">
    <property type="protein sequence ID" value="MFC0212441.1"/>
    <property type="molecule type" value="Genomic_DNA"/>
</dbReference>
<dbReference type="InterPro" id="IPR006118">
    <property type="entry name" value="Recombinase_CS"/>
</dbReference>
<evidence type="ECO:0000256" key="3">
    <source>
        <dbReference type="ARBA" id="ARBA00023172"/>
    </source>
</evidence>
<evidence type="ECO:0000256" key="2">
    <source>
        <dbReference type="ARBA" id="ARBA00023125"/>
    </source>
</evidence>
<keyword evidence="1" id="KW-0229">DNA integration</keyword>
<keyword evidence="5" id="KW-0175">Coiled coil</keyword>
<reference evidence="8 9" key="1">
    <citation type="submission" date="2024-09" db="EMBL/GenBank/DDBJ databases">
        <authorList>
            <person name="Sun Q."/>
            <person name="Mori K."/>
        </authorList>
    </citation>
    <scope>NUCLEOTIDE SEQUENCE [LARGE SCALE GENOMIC DNA]</scope>
    <source>
        <strain evidence="8 9">CCM 7759</strain>
    </source>
</reference>
<sequence length="558" mass="64457">MAFGIYVRVSTDGQLDNTSIEGQIELCKKKAFEKGGFDSNIRIYPEVRSGGDIDTRVELSKLRQDVANGLVTTVICTSPDRFSRDLADKLIVCRELEKNNAELIFTDTDFPDTEEGKLYFNMMSSIASYELSLIRKRTIRGRLRKVKNDKKIMPMRVAPFGYDKDENGQLIPNRTEHRYVQMIYEWYVLEKLTLRQIGERLYGKVKPKRGESPNWSASSISKILTSEIYIGKYYYNRRQTKKIRGLTKGGKPKKTYSFRDSSEWLTIDVQPLVDIELWKLAQIQREKNDTNKHVGNRKYEYLLKSLLKCGHCGRTFDATTSKGAKDKETGIIGKSRRYRCPNTVPKKYGPDVVKCIVPSLNAEQIEDYIWSQVIQVITDPEKFVTRIRGKGDDSIAGVRENLILLEKQLKKKEFALENIERSFFEAETESDRKRLDMHRRNYLTEISSIEKEIENYQQKIDAHRMEELSVEQITFMVNKLRERLFAGEEVSFEVKRNIIEMLFDEIIVTVNNGGGGDGVTPNDGMELNITSIGLFDRLNQPQIDAGLCSQPQEIRQYE</sequence>
<dbReference type="PROSITE" id="PS51736">
    <property type="entry name" value="RECOMBINASES_3"/>
    <property type="match status" value="1"/>
</dbReference>
<feature type="domain" description="Resolvase/invertase-type recombinase catalytic" evidence="6">
    <location>
        <begin position="2"/>
        <end position="149"/>
    </location>
</feature>
<dbReference type="Gene3D" id="3.90.1750.20">
    <property type="entry name" value="Putative Large Serine Recombinase, Chain B, Domain 2"/>
    <property type="match status" value="1"/>
</dbReference>
<dbReference type="PANTHER" id="PTHR30461">
    <property type="entry name" value="DNA-INVERTASE FROM LAMBDOID PROPHAGE"/>
    <property type="match status" value="1"/>
</dbReference>
<feature type="active site" description="O-(5'-phospho-DNA)-serine intermediate" evidence="4">
    <location>
        <position position="10"/>
    </location>
</feature>
<evidence type="ECO:0000259" key="7">
    <source>
        <dbReference type="PROSITE" id="PS51737"/>
    </source>
</evidence>
<keyword evidence="3" id="KW-0233">DNA recombination</keyword>
<feature type="domain" description="Recombinase" evidence="7">
    <location>
        <begin position="159"/>
        <end position="291"/>
    </location>
</feature>